<comment type="caution">
    <text evidence="2">The sequence shown here is derived from an EMBL/GenBank/DDBJ whole genome shotgun (WGS) entry which is preliminary data.</text>
</comment>
<sequence length="100" mass="11329">MSTNHIVSLFSLLFFINTLLSFNFSLFPQKRKDSKSLDKAWCCGSAYGITDFLFSLFISLLFCLVNLVTVQLESNQWANGPSNKFFSSFPPCRGLCVRVL</sequence>
<keyword evidence="1" id="KW-0472">Membrane</keyword>
<accession>A0A2T7A1W8</accession>
<name>A0A2T7A1W8_TUBBO</name>
<keyword evidence="1" id="KW-0812">Transmembrane</keyword>
<dbReference type="EMBL" id="NESQ01000041">
    <property type="protein sequence ID" value="PUU81708.1"/>
    <property type="molecule type" value="Genomic_DNA"/>
</dbReference>
<keyword evidence="3" id="KW-1185">Reference proteome</keyword>
<proteinExistence type="predicted"/>
<keyword evidence="1" id="KW-1133">Transmembrane helix</keyword>
<feature type="transmembrane region" description="Helical" evidence="1">
    <location>
        <begin position="48"/>
        <end position="68"/>
    </location>
</feature>
<gene>
    <name evidence="2" type="ORF">B9Z19DRAFT_572636</name>
</gene>
<feature type="transmembrane region" description="Helical" evidence="1">
    <location>
        <begin position="6"/>
        <end position="27"/>
    </location>
</feature>
<organism evidence="2 3">
    <name type="scientific">Tuber borchii</name>
    <name type="common">White truffle</name>
    <dbReference type="NCBI Taxonomy" id="42251"/>
    <lineage>
        <taxon>Eukaryota</taxon>
        <taxon>Fungi</taxon>
        <taxon>Dikarya</taxon>
        <taxon>Ascomycota</taxon>
        <taxon>Pezizomycotina</taxon>
        <taxon>Pezizomycetes</taxon>
        <taxon>Pezizales</taxon>
        <taxon>Tuberaceae</taxon>
        <taxon>Tuber</taxon>
    </lineage>
</organism>
<evidence type="ECO:0000256" key="1">
    <source>
        <dbReference type="SAM" id="Phobius"/>
    </source>
</evidence>
<dbReference type="AlphaFoldDB" id="A0A2T7A1W8"/>
<evidence type="ECO:0000313" key="3">
    <source>
        <dbReference type="Proteomes" id="UP000244722"/>
    </source>
</evidence>
<evidence type="ECO:0000313" key="2">
    <source>
        <dbReference type="EMBL" id="PUU81708.1"/>
    </source>
</evidence>
<dbReference type="Proteomes" id="UP000244722">
    <property type="component" value="Unassembled WGS sequence"/>
</dbReference>
<protein>
    <submittedName>
        <fullName evidence="2">Uncharacterized protein</fullName>
    </submittedName>
</protein>
<reference evidence="2 3" key="1">
    <citation type="submission" date="2017-04" db="EMBL/GenBank/DDBJ databases">
        <title>Draft genome sequence of Tuber borchii Vittad., a whitish edible truffle.</title>
        <authorList>
            <consortium name="DOE Joint Genome Institute"/>
            <person name="Murat C."/>
            <person name="Kuo A."/>
            <person name="Barry K.W."/>
            <person name="Clum A."/>
            <person name="Dockter R.B."/>
            <person name="Fauchery L."/>
            <person name="Iotti M."/>
            <person name="Kohler A."/>
            <person name="Labutti K."/>
            <person name="Lindquist E.A."/>
            <person name="Lipzen A."/>
            <person name="Ohm R.A."/>
            <person name="Wang M."/>
            <person name="Grigoriev I.V."/>
            <person name="Zambonelli A."/>
            <person name="Martin F.M."/>
        </authorList>
    </citation>
    <scope>NUCLEOTIDE SEQUENCE [LARGE SCALE GENOMIC DNA]</scope>
    <source>
        <strain evidence="2 3">Tbo3840</strain>
    </source>
</reference>